<proteinExistence type="predicted"/>
<dbReference type="Pfam" id="PF00535">
    <property type="entry name" value="Glycos_transf_2"/>
    <property type="match status" value="1"/>
</dbReference>
<dbReference type="SUPFAM" id="SSF53448">
    <property type="entry name" value="Nucleotide-diphospho-sugar transferases"/>
    <property type="match status" value="1"/>
</dbReference>
<evidence type="ECO:0000259" key="6">
    <source>
        <dbReference type="Pfam" id="PF00535"/>
    </source>
</evidence>
<dbReference type="InterPro" id="IPR026461">
    <property type="entry name" value="Trfase_2_rSAM/seldom_assoc"/>
</dbReference>
<keyword evidence="3" id="KW-0328">Glycosyltransferase</keyword>
<keyword evidence="2" id="KW-1003">Cell membrane</keyword>
<dbReference type="GO" id="GO:0016757">
    <property type="term" value="F:glycosyltransferase activity"/>
    <property type="evidence" value="ECO:0007669"/>
    <property type="project" value="UniProtKB-KW"/>
</dbReference>
<keyword evidence="8" id="KW-1185">Reference proteome</keyword>
<evidence type="ECO:0000256" key="2">
    <source>
        <dbReference type="ARBA" id="ARBA00022475"/>
    </source>
</evidence>
<gene>
    <name evidence="7" type="ORF">SAMN02745165_00275</name>
</gene>
<dbReference type="OrthoDB" id="5291101at2"/>
<evidence type="ECO:0000256" key="4">
    <source>
        <dbReference type="ARBA" id="ARBA00022679"/>
    </source>
</evidence>
<dbReference type="EMBL" id="FQZT01000001">
    <property type="protein sequence ID" value="SHI51325.1"/>
    <property type="molecule type" value="Genomic_DNA"/>
</dbReference>
<dbReference type="PANTHER" id="PTHR43646">
    <property type="entry name" value="GLYCOSYLTRANSFERASE"/>
    <property type="match status" value="1"/>
</dbReference>
<evidence type="ECO:0000256" key="1">
    <source>
        <dbReference type="ARBA" id="ARBA00004236"/>
    </source>
</evidence>
<keyword evidence="4 7" id="KW-0808">Transferase</keyword>
<feature type="domain" description="Glycosyltransferase 2-like" evidence="6">
    <location>
        <begin position="8"/>
        <end position="157"/>
    </location>
</feature>
<accession>A0A1M6BRE0</accession>
<comment type="subcellular location">
    <subcellularLocation>
        <location evidence="1">Cell membrane</location>
    </subcellularLocation>
</comment>
<dbReference type="Proteomes" id="UP000184171">
    <property type="component" value="Unassembled WGS sequence"/>
</dbReference>
<evidence type="ECO:0000256" key="3">
    <source>
        <dbReference type="ARBA" id="ARBA00022676"/>
    </source>
</evidence>
<reference evidence="7 8" key="1">
    <citation type="submission" date="2016-11" db="EMBL/GenBank/DDBJ databases">
        <authorList>
            <person name="Jaros S."/>
            <person name="Januszkiewicz K."/>
            <person name="Wedrychowicz H."/>
        </authorList>
    </citation>
    <scope>NUCLEOTIDE SEQUENCE [LARGE SCALE GENOMIC DNA]</scope>
    <source>
        <strain evidence="7 8">DSM 5091</strain>
    </source>
</reference>
<dbReference type="InterPro" id="IPR001173">
    <property type="entry name" value="Glyco_trans_2-like"/>
</dbReference>
<dbReference type="RefSeq" id="WP_072904950.1">
    <property type="nucleotide sequence ID" value="NZ_FQZT01000001.1"/>
</dbReference>
<dbReference type="STRING" id="1122189.SAMN02745165_00275"/>
<keyword evidence="5" id="KW-0472">Membrane</keyword>
<dbReference type="AlphaFoldDB" id="A0A1M6BRE0"/>
<evidence type="ECO:0000313" key="7">
    <source>
        <dbReference type="EMBL" id="SHI51325.1"/>
    </source>
</evidence>
<sequence>MRKPELNIIVPLLNERSEIASFLTNMVEQQDVDYELIFVDGGSTDGSLEYLQQAVFPGRVFSSEVGRARQMNAGVQQAEAEWLLFLHIDSRFSDPRALRRALDMLQQPGSINLAGHFALKFRRREKTPSHAYYFYEWKARLGRPETIHGDQGFLLRKELFFRLNGFSEDMTVMEDTDFAERLREVGQWQLLPAEISTSARRFETEGLWQRQLLGALIMCFRDVGWQQFFVEAAGVYRQQNKADQLQIRPFFALVRQLLKALPVKERFLLWWRCGGYVRRHAWQLFFAVDAMRAFYLKFPPGQGSLRVTNCFEPLWNLLSDNLFGRLVATFALRCWFEIVDLWLRVREAITR</sequence>
<protein>
    <submittedName>
        <fullName evidence="7">Transferase 2, rSAM/selenodomain-associated</fullName>
    </submittedName>
</protein>
<dbReference type="InterPro" id="IPR029044">
    <property type="entry name" value="Nucleotide-diphossugar_trans"/>
</dbReference>
<organism evidence="7 8">
    <name type="scientific">Malonomonas rubra DSM 5091</name>
    <dbReference type="NCBI Taxonomy" id="1122189"/>
    <lineage>
        <taxon>Bacteria</taxon>
        <taxon>Pseudomonadati</taxon>
        <taxon>Thermodesulfobacteriota</taxon>
        <taxon>Desulfuromonadia</taxon>
        <taxon>Desulfuromonadales</taxon>
        <taxon>Geopsychrobacteraceae</taxon>
        <taxon>Malonomonas</taxon>
    </lineage>
</organism>
<dbReference type="PANTHER" id="PTHR43646:SF2">
    <property type="entry name" value="GLYCOSYLTRANSFERASE 2-LIKE DOMAIN-CONTAINING PROTEIN"/>
    <property type="match status" value="1"/>
</dbReference>
<evidence type="ECO:0000313" key="8">
    <source>
        <dbReference type="Proteomes" id="UP000184171"/>
    </source>
</evidence>
<dbReference type="GO" id="GO:0005886">
    <property type="term" value="C:plasma membrane"/>
    <property type="evidence" value="ECO:0007669"/>
    <property type="project" value="UniProtKB-SubCell"/>
</dbReference>
<name>A0A1M6BRE0_MALRU</name>
<dbReference type="NCBIfam" id="TIGR04283">
    <property type="entry name" value="glyco_like_mftF"/>
    <property type="match status" value="1"/>
</dbReference>
<evidence type="ECO:0000256" key="5">
    <source>
        <dbReference type="ARBA" id="ARBA00023136"/>
    </source>
</evidence>
<dbReference type="Gene3D" id="3.90.550.10">
    <property type="entry name" value="Spore Coat Polysaccharide Biosynthesis Protein SpsA, Chain A"/>
    <property type="match status" value="1"/>
</dbReference>